<comment type="caution">
    <text evidence="9">The sequence shown here is derived from an EMBL/GenBank/DDBJ whole genome shotgun (WGS) entry which is preliminary data.</text>
</comment>
<dbReference type="Pfam" id="PF02518">
    <property type="entry name" value="HATPase_c"/>
    <property type="match status" value="1"/>
</dbReference>
<dbReference type="InterPro" id="IPR036890">
    <property type="entry name" value="HATPase_C_sf"/>
</dbReference>
<dbReference type="Gene3D" id="3.30.565.10">
    <property type="entry name" value="Histidine kinase-like ATPase, C-terminal domain"/>
    <property type="match status" value="1"/>
</dbReference>
<keyword evidence="3" id="KW-0597">Phosphoprotein</keyword>
<name>A0A7W2ES32_9BURK</name>
<evidence type="ECO:0000259" key="8">
    <source>
        <dbReference type="PROSITE" id="PS50109"/>
    </source>
</evidence>
<dbReference type="InterPro" id="IPR003594">
    <property type="entry name" value="HATPase_dom"/>
</dbReference>
<keyword evidence="7" id="KW-1133">Transmembrane helix</keyword>
<dbReference type="CDD" id="cd12914">
    <property type="entry name" value="PDC1_DGC_like"/>
    <property type="match status" value="1"/>
</dbReference>
<dbReference type="Pfam" id="PF00512">
    <property type="entry name" value="HisKA"/>
    <property type="match status" value="1"/>
</dbReference>
<dbReference type="Proteomes" id="UP000534388">
    <property type="component" value="Unassembled WGS sequence"/>
</dbReference>
<dbReference type="Gene3D" id="1.10.287.130">
    <property type="match status" value="1"/>
</dbReference>
<dbReference type="SMART" id="SM00388">
    <property type="entry name" value="HisKA"/>
    <property type="match status" value="1"/>
</dbReference>
<organism evidence="9 10">
    <name type="scientific">Rugamonas brunnea</name>
    <dbReference type="NCBI Taxonomy" id="2758569"/>
    <lineage>
        <taxon>Bacteria</taxon>
        <taxon>Pseudomonadati</taxon>
        <taxon>Pseudomonadota</taxon>
        <taxon>Betaproteobacteria</taxon>
        <taxon>Burkholderiales</taxon>
        <taxon>Oxalobacteraceae</taxon>
        <taxon>Telluria group</taxon>
        <taxon>Rugamonas</taxon>
    </lineage>
</organism>
<keyword evidence="6" id="KW-0902">Two-component regulatory system</keyword>
<comment type="catalytic activity">
    <reaction evidence="1">
        <text>ATP + protein L-histidine = ADP + protein N-phospho-L-histidine.</text>
        <dbReference type="EC" id="2.7.13.3"/>
    </reaction>
</comment>
<evidence type="ECO:0000313" key="10">
    <source>
        <dbReference type="Proteomes" id="UP000534388"/>
    </source>
</evidence>
<dbReference type="SMART" id="SM00387">
    <property type="entry name" value="HATPase_c"/>
    <property type="match status" value="1"/>
</dbReference>
<dbReference type="InterPro" id="IPR054327">
    <property type="entry name" value="His-kinase-like_sensor"/>
</dbReference>
<dbReference type="Pfam" id="PF22588">
    <property type="entry name" value="dCache_1_like"/>
    <property type="match status" value="1"/>
</dbReference>
<dbReference type="PANTHER" id="PTHR43711:SF26">
    <property type="entry name" value="SENSOR HISTIDINE KINASE RCSC"/>
    <property type="match status" value="1"/>
</dbReference>
<dbReference type="AlphaFoldDB" id="A0A7W2ES32"/>
<dbReference type="PROSITE" id="PS50109">
    <property type="entry name" value="HIS_KIN"/>
    <property type="match status" value="1"/>
</dbReference>
<evidence type="ECO:0000256" key="4">
    <source>
        <dbReference type="ARBA" id="ARBA00022679"/>
    </source>
</evidence>
<dbReference type="InterPro" id="IPR050736">
    <property type="entry name" value="Sensor_HK_Regulatory"/>
</dbReference>
<dbReference type="RefSeq" id="WP_182162377.1">
    <property type="nucleotide sequence ID" value="NZ_JACEZT010000006.1"/>
</dbReference>
<keyword evidence="10" id="KW-1185">Reference proteome</keyword>
<dbReference type="CDD" id="cd00082">
    <property type="entry name" value="HisKA"/>
    <property type="match status" value="1"/>
</dbReference>
<feature type="transmembrane region" description="Helical" evidence="7">
    <location>
        <begin position="288"/>
        <end position="312"/>
    </location>
</feature>
<dbReference type="GO" id="GO:0000155">
    <property type="term" value="F:phosphorelay sensor kinase activity"/>
    <property type="evidence" value="ECO:0007669"/>
    <property type="project" value="InterPro"/>
</dbReference>
<dbReference type="Gene3D" id="3.30.450.20">
    <property type="entry name" value="PAS domain"/>
    <property type="match status" value="2"/>
</dbReference>
<feature type="domain" description="Histidine kinase" evidence="8">
    <location>
        <begin position="330"/>
        <end position="546"/>
    </location>
</feature>
<gene>
    <name evidence="9" type="ORF">H3H37_11160</name>
</gene>
<keyword evidence="7" id="KW-0812">Transmembrane</keyword>
<evidence type="ECO:0000256" key="6">
    <source>
        <dbReference type="ARBA" id="ARBA00023012"/>
    </source>
</evidence>
<proteinExistence type="predicted"/>
<dbReference type="CDD" id="cd12915">
    <property type="entry name" value="PDC2_DGC_like"/>
    <property type="match status" value="1"/>
</dbReference>
<dbReference type="EC" id="2.7.13.3" evidence="2"/>
<evidence type="ECO:0000313" key="9">
    <source>
        <dbReference type="EMBL" id="MBA5637612.1"/>
    </source>
</evidence>
<protein>
    <recommendedName>
        <fullName evidence="2">histidine kinase</fullName>
        <ecNumber evidence="2">2.7.13.3</ecNumber>
    </recommendedName>
</protein>
<evidence type="ECO:0000256" key="5">
    <source>
        <dbReference type="ARBA" id="ARBA00022777"/>
    </source>
</evidence>
<accession>A0A7W2ES32</accession>
<sequence length="562" mass="61383">MWRGSVKKLDVRWLVACFGLLLIAGLWWLTLTQLADAKRTELADAERDAQALVRLSDEHASRTLEAADQAVIFLRHRYQSQGLALDIPAELKSGLGTLDLYNLFSIVDQHGEVVLSSHPFKPMNLSDREHIRVHMRTDTGQLYVSQPVLGRVSGKWSLQLTRRINYPDGSFKGVVVVSMDPEYFIRLYRDIDVGPHGVIALVGADGVMRVRRVGGEASLGQDIHTSKLFANIVAQGHGGMTADGPIDGRRRIYRYAKLDHFPLYVVVGIDLEDRMVNFGVRRSQALRLATATTVLIALFSGAIIVLVAQLIARREQAVAASLAKSRFLANMSHELRTPLNGILGYSELLAEELGDSRLGGFARAVQSSGRRLLGLIESVLELSALESGRTTLALQPEPLREVMEQALGMQRDAAAERHVGLCVNYGPDLPEKFVCDRARLLRVLDILLRNALAATSYGAVQLDVLPVSEGLLLRVTDTGCGISPEQQRRLFQIFTQLDDSASRAKGGAGVGLAIAARLVRLMEGRIWGEPGSVQGSVFTVVLPPLAPPVRPVDASLPVAEPA</sequence>
<evidence type="ECO:0000256" key="1">
    <source>
        <dbReference type="ARBA" id="ARBA00000085"/>
    </source>
</evidence>
<evidence type="ECO:0000256" key="2">
    <source>
        <dbReference type="ARBA" id="ARBA00012438"/>
    </source>
</evidence>
<keyword evidence="4" id="KW-0808">Transferase</keyword>
<keyword evidence="7" id="KW-0472">Membrane</keyword>
<reference evidence="9 10" key="1">
    <citation type="submission" date="2020-07" db="EMBL/GenBank/DDBJ databases">
        <title>Novel species isolated from subtropical streams in China.</title>
        <authorList>
            <person name="Lu H."/>
        </authorList>
    </citation>
    <scope>NUCLEOTIDE SEQUENCE [LARGE SCALE GENOMIC DNA]</scope>
    <source>
        <strain evidence="9 10">LX20W</strain>
    </source>
</reference>
<dbReference type="SUPFAM" id="SSF47384">
    <property type="entry name" value="Homodimeric domain of signal transducing histidine kinase"/>
    <property type="match status" value="1"/>
</dbReference>
<evidence type="ECO:0000256" key="7">
    <source>
        <dbReference type="SAM" id="Phobius"/>
    </source>
</evidence>
<dbReference type="InterPro" id="IPR036097">
    <property type="entry name" value="HisK_dim/P_sf"/>
</dbReference>
<dbReference type="InterPro" id="IPR005467">
    <property type="entry name" value="His_kinase_dom"/>
</dbReference>
<dbReference type="PRINTS" id="PR00344">
    <property type="entry name" value="BCTRLSENSOR"/>
</dbReference>
<dbReference type="InterPro" id="IPR004358">
    <property type="entry name" value="Sig_transdc_His_kin-like_C"/>
</dbReference>
<dbReference type="SUPFAM" id="SSF55874">
    <property type="entry name" value="ATPase domain of HSP90 chaperone/DNA topoisomerase II/histidine kinase"/>
    <property type="match status" value="1"/>
</dbReference>
<dbReference type="PANTHER" id="PTHR43711">
    <property type="entry name" value="TWO-COMPONENT HISTIDINE KINASE"/>
    <property type="match status" value="1"/>
</dbReference>
<evidence type="ECO:0000256" key="3">
    <source>
        <dbReference type="ARBA" id="ARBA00022553"/>
    </source>
</evidence>
<keyword evidence="5 9" id="KW-0418">Kinase</keyword>
<dbReference type="EMBL" id="JACEZT010000006">
    <property type="protein sequence ID" value="MBA5637612.1"/>
    <property type="molecule type" value="Genomic_DNA"/>
</dbReference>
<dbReference type="InterPro" id="IPR003661">
    <property type="entry name" value="HisK_dim/P_dom"/>
</dbReference>